<evidence type="ECO:0000256" key="5">
    <source>
        <dbReference type="ARBA" id="ARBA00016296"/>
    </source>
</evidence>
<dbReference type="PANTHER" id="PTHR23117:SF13">
    <property type="entry name" value="GUANYLATE KINASE"/>
    <property type="match status" value="1"/>
</dbReference>
<reference evidence="14" key="2">
    <citation type="submission" date="2020-05" db="EMBL/GenBank/DDBJ databases">
        <authorList>
            <person name="Kim H.-S."/>
            <person name="Proctor R.H."/>
            <person name="Brown D.W."/>
        </authorList>
    </citation>
    <scope>NUCLEOTIDE SEQUENCE</scope>
    <source>
        <strain evidence="14">NRRL 20472</strain>
    </source>
</reference>
<evidence type="ECO:0000313" key="15">
    <source>
        <dbReference type="Proteomes" id="UP000622797"/>
    </source>
</evidence>
<keyword evidence="8" id="KW-0547">Nucleotide-binding</keyword>
<dbReference type="InterPro" id="IPR017665">
    <property type="entry name" value="Guanylate_kinase"/>
</dbReference>
<dbReference type="AlphaFoldDB" id="A0A8H4SRC7"/>
<keyword evidence="6" id="KW-0963">Cytoplasm</keyword>
<evidence type="ECO:0000256" key="9">
    <source>
        <dbReference type="ARBA" id="ARBA00022777"/>
    </source>
</evidence>
<dbReference type="FunFam" id="3.30.63.10:FF:000005">
    <property type="entry name" value="Guanylate kinase"/>
    <property type="match status" value="1"/>
</dbReference>
<comment type="function">
    <text evidence="1">Essential for recycling GMP and indirectly, cGMP.</text>
</comment>
<evidence type="ECO:0000256" key="3">
    <source>
        <dbReference type="ARBA" id="ARBA00005790"/>
    </source>
</evidence>
<sequence length="202" mass="22842">MAPTSEHRDGQPNRSIVISGPSGVVKDTLIKRLKDAHPSKFSTIVSHTTRQKRPDEKEGVDYCFISSTQFRSMIHWEEFVEHTIYNGHHYGTSERAVRLELKIGGTLLLDINIGGVKSLQRSQSLNPRYVFIRPPNLDALKARLKARGTEDEESIKGRLAEAEAELEFAETAGIFDMIIINDDLDEAYRHLEEFACDNNYPG</sequence>
<evidence type="ECO:0000256" key="7">
    <source>
        <dbReference type="ARBA" id="ARBA00022679"/>
    </source>
</evidence>
<dbReference type="EMBL" id="JABEXW010001350">
    <property type="protein sequence ID" value="KAF4944394.1"/>
    <property type="molecule type" value="Genomic_DNA"/>
</dbReference>
<evidence type="ECO:0000256" key="6">
    <source>
        <dbReference type="ARBA" id="ARBA00022490"/>
    </source>
</evidence>
<dbReference type="NCBIfam" id="TIGR03263">
    <property type="entry name" value="guanyl_kin"/>
    <property type="match status" value="1"/>
</dbReference>
<dbReference type="InterPro" id="IPR008144">
    <property type="entry name" value="Guanylate_kin-like_dom"/>
</dbReference>
<dbReference type="CDD" id="cd00071">
    <property type="entry name" value="GMPK"/>
    <property type="match status" value="1"/>
</dbReference>
<name>A0A8H4SRC7_9HYPO</name>
<gene>
    <name evidence="14" type="ORF">FSARC_14687</name>
</gene>
<dbReference type="GO" id="GO:0004385">
    <property type="term" value="F:GMP kinase activity"/>
    <property type="evidence" value="ECO:0007669"/>
    <property type="project" value="UniProtKB-EC"/>
</dbReference>
<evidence type="ECO:0000256" key="4">
    <source>
        <dbReference type="ARBA" id="ARBA00012961"/>
    </source>
</evidence>
<reference evidence="14" key="1">
    <citation type="journal article" date="2020" name="BMC Genomics">
        <title>Correction to: Identification and distribution of gene clusters required for synthesis of sphingolipid metabolism inhibitors in diverse species of the filamentous fungus Fusarium.</title>
        <authorList>
            <person name="Kim H.S."/>
            <person name="Lohmar J.M."/>
            <person name="Busman M."/>
            <person name="Brown D.W."/>
            <person name="Naumann T.A."/>
            <person name="Divon H.H."/>
            <person name="Lysoe E."/>
            <person name="Uhlig S."/>
            <person name="Proctor R.H."/>
        </authorList>
    </citation>
    <scope>NUCLEOTIDE SEQUENCE</scope>
    <source>
        <strain evidence="14">NRRL 20472</strain>
    </source>
</reference>
<dbReference type="InterPro" id="IPR027417">
    <property type="entry name" value="P-loop_NTPase"/>
</dbReference>
<feature type="domain" description="Guanylate kinase-like" evidence="13">
    <location>
        <begin position="13"/>
        <end position="196"/>
    </location>
</feature>
<evidence type="ECO:0000259" key="13">
    <source>
        <dbReference type="PROSITE" id="PS50052"/>
    </source>
</evidence>
<dbReference type="OrthoDB" id="6334211at2759"/>
<evidence type="ECO:0000256" key="1">
    <source>
        <dbReference type="ARBA" id="ARBA00003531"/>
    </source>
</evidence>
<organism evidence="14 15">
    <name type="scientific">Fusarium sarcochroum</name>
    <dbReference type="NCBI Taxonomy" id="1208366"/>
    <lineage>
        <taxon>Eukaryota</taxon>
        <taxon>Fungi</taxon>
        <taxon>Dikarya</taxon>
        <taxon>Ascomycota</taxon>
        <taxon>Pezizomycotina</taxon>
        <taxon>Sordariomycetes</taxon>
        <taxon>Hypocreomycetidae</taxon>
        <taxon>Hypocreales</taxon>
        <taxon>Nectriaceae</taxon>
        <taxon>Fusarium</taxon>
        <taxon>Fusarium lateritium species complex</taxon>
    </lineage>
</organism>
<dbReference type="InterPro" id="IPR020590">
    <property type="entry name" value="Guanylate_kinase_CS"/>
</dbReference>
<evidence type="ECO:0000256" key="10">
    <source>
        <dbReference type="ARBA" id="ARBA00022840"/>
    </source>
</evidence>
<dbReference type="Pfam" id="PF00625">
    <property type="entry name" value="Guanylate_kin"/>
    <property type="match status" value="1"/>
</dbReference>
<dbReference type="GO" id="GO:0005829">
    <property type="term" value="C:cytosol"/>
    <property type="evidence" value="ECO:0007669"/>
    <property type="project" value="TreeGrafter"/>
</dbReference>
<dbReference type="SUPFAM" id="SSF52540">
    <property type="entry name" value="P-loop containing nucleoside triphosphate hydrolases"/>
    <property type="match status" value="1"/>
</dbReference>
<comment type="similarity">
    <text evidence="3">Belongs to the guanylate kinase family.</text>
</comment>
<keyword evidence="10" id="KW-0067">ATP-binding</keyword>
<dbReference type="PROSITE" id="PS00856">
    <property type="entry name" value="GUANYLATE_KINASE_1"/>
    <property type="match status" value="1"/>
</dbReference>
<dbReference type="PROSITE" id="PS50052">
    <property type="entry name" value="GUANYLATE_KINASE_2"/>
    <property type="match status" value="1"/>
</dbReference>
<dbReference type="GO" id="GO:0005524">
    <property type="term" value="F:ATP binding"/>
    <property type="evidence" value="ECO:0007669"/>
    <property type="project" value="UniProtKB-KW"/>
</dbReference>
<evidence type="ECO:0000313" key="14">
    <source>
        <dbReference type="EMBL" id="KAF4944394.1"/>
    </source>
</evidence>
<protein>
    <recommendedName>
        <fullName evidence="5">Guanylate kinase</fullName>
        <ecNumber evidence="4">2.7.4.8</ecNumber>
    </recommendedName>
    <alternativeName>
        <fullName evidence="11">GMP kinase</fullName>
    </alternativeName>
</protein>
<keyword evidence="7" id="KW-0808">Transferase</keyword>
<dbReference type="SMART" id="SM00072">
    <property type="entry name" value="GuKc"/>
    <property type="match status" value="1"/>
</dbReference>
<dbReference type="PANTHER" id="PTHR23117">
    <property type="entry name" value="GUANYLATE KINASE-RELATED"/>
    <property type="match status" value="1"/>
</dbReference>
<dbReference type="EC" id="2.7.4.8" evidence="4"/>
<dbReference type="Gene3D" id="3.40.50.300">
    <property type="entry name" value="P-loop containing nucleotide triphosphate hydrolases"/>
    <property type="match status" value="1"/>
</dbReference>
<proteinExistence type="inferred from homology"/>
<evidence type="ECO:0000256" key="12">
    <source>
        <dbReference type="ARBA" id="ARBA00048594"/>
    </source>
</evidence>
<dbReference type="Proteomes" id="UP000622797">
    <property type="component" value="Unassembled WGS sequence"/>
</dbReference>
<comment type="catalytic activity">
    <reaction evidence="12">
        <text>GMP + ATP = GDP + ADP</text>
        <dbReference type="Rhea" id="RHEA:20780"/>
        <dbReference type="ChEBI" id="CHEBI:30616"/>
        <dbReference type="ChEBI" id="CHEBI:58115"/>
        <dbReference type="ChEBI" id="CHEBI:58189"/>
        <dbReference type="ChEBI" id="CHEBI:456216"/>
        <dbReference type="EC" id="2.7.4.8"/>
    </reaction>
</comment>
<dbReference type="Gene3D" id="3.30.63.10">
    <property type="entry name" value="Guanylate Kinase phosphate binding domain"/>
    <property type="match status" value="1"/>
</dbReference>
<evidence type="ECO:0000256" key="8">
    <source>
        <dbReference type="ARBA" id="ARBA00022741"/>
    </source>
</evidence>
<keyword evidence="15" id="KW-1185">Reference proteome</keyword>
<accession>A0A8H4SRC7</accession>
<dbReference type="InterPro" id="IPR008145">
    <property type="entry name" value="GK/Ca_channel_bsu"/>
</dbReference>
<evidence type="ECO:0000256" key="11">
    <source>
        <dbReference type="ARBA" id="ARBA00030128"/>
    </source>
</evidence>
<comment type="caution">
    <text evidence="14">The sequence shown here is derived from an EMBL/GenBank/DDBJ whole genome shotgun (WGS) entry which is preliminary data.</text>
</comment>
<evidence type="ECO:0000256" key="2">
    <source>
        <dbReference type="ARBA" id="ARBA00004496"/>
    </source>
</evidence>
<keyword evidence="9" id="KW-0418">Kinase</keyword>
<comment type="subcellular location">
    <subcellularLocation>
        <location evidence="2">Cytoplasm</location>
    </subcellularLocation>
</comment>